<dbReference type="SMART" id="SM00471">
    <property type="entry name" value="HDc"/>
    <property type="match status" value="1"/>
</dbReference>
<dbReference type="GO" id="GO:0008893">
    <property type="term" value="F:guanosine-3',5'-bis(diphosphate) 3'-diphosphatase activity"/>
    <property type="evidence" value="ECO:0007669"/>
    <property type="project" value="TreeGrafter"/>
</dbReference>
<dbReference type="AlphaFoldDB" id="A0A845EBA5"/>
<dbReference type="Pfam" id="PF13328">
    <property type="entry name" value="HD_4"/>
    <property type="match status" value="1"/>
</dbReference>
<dbReference type="SUPFAM" id="SSF109604">
    <property type="entry name" value="HD-domain/PDEase-like"/>
    <property type="match status" value="1"/>
</dbReference>
<dbReference type="InterPro" id="IPR003607">
    <property type="entry name" value="HD/PDEase_dom"/>
</dbReference>
<dbReference type="Proteomes" id="UP000447393">
    <property type="component" value="Unassembled WGS sequence"/>
</dbReference>
<gene>
    <name evidence="3" type="ORF">GLV98_18145</name>
</gene>
<proteinExistence type="predicted"/>
<reference evidence="3 4" key="1">
    <citation type="submission" date="2019-11" db="EMBL/GenBank/DDBJ databases">
        <title>Genome sequences of 17 halophilic strains isolated from different environments.</title>
        <authorList>
            <person name="Furrow R.E."/>
        </authorList>
    </citation>
    <scope>NUCLEOTIDE SEQUENCE [LARGE SCALE GENOMIC DNA]</scope>
    <source>
        <strain evidence="3 4">22505_10_Sand</strain>
    </source>
</reference>
<name>A0A845EBA5_9BACI</name>
<dbReference type="CDD" id="cd00077">
    <property type="entry name" value="HDc"/>
    <property type="match status" value="1"/>
</dbReference>
<evidence type="ECO:0000259" key="2">
    <source>
        <dbReference type="SMART" id="SM00471"/>
    </source>
</evidence>
<protein>
    <submittedName>
        <fullName evidence="3">HD domain-containing protein</fullName>
    </submittedName>
</protein>
<dbReference type="EMBL" id="WMEZ01000010">
    <property type="protein sequence ID" value="MYL51399.1"/>
    <property type="molecule type" value="Genomic_DNA"/>
</dbReference>
<dbReference type="RefSeq" id="WP_160917442.1">
    <property type="nucleotide sequence ID" value="NZ_WMEZ01000010.1"/>
</dbReference>
<feature type="domain" description="HD/PDEase" evidence="2">
    <location>
        <begin position="21"/>
        <end position="127"/>
    </location>
</feature>
<dbReference type="PANTHER" id="PTHR46246:SF1">
    <property type="entry name" value="GUANOSINE-3',5'-BIS(DIPHOSPHATE) 3'-PYROPHOSPHOHYDROLASE MESH1"/>
    <property type="match status" value="1"/>
</dbReference>
<dbReference type="OrthoDB" id="9802385at2"/>
<evidence type="ECO:0000256" key="1">
    <source>
        <dbReference type="SAM" id="MobiDB-lite"/>
    </source>
</evidence>
<feature type="region of interest" description="Disordered" evidence="1">
    <location>
        <begin position="1"/>
        <end position="21"/>
    </location>
</feature>
<sequence>MIEKAKAFAAKAHHGQKRKNSSEDYVVHPIRVADLLKNAGFREELICAGYLHDVVEDTSYTLRDIEREFGMDVRDLVAAHTEDKSKPWQERKQHTIDTVREASFEVKALIIADKLDNLRSLQKDIEIYGDDVWKNFNAGADAQKWYNQSIVAVMTNGLNPDEVPEYFYEYKRCVEQTFD</sequence>
<dbReference type="InterPro" id="IPR052194">
    <property type="entry name" value="MESH1"/>
</dbReference>
<accession>A0A845EBA5</accession>
<comment type="caution">
    <text evidence="3">The sequence shown here is derived from an EMBL/GenBank/DDBJ whole genome shotgun (WGS) entry which is preliminary data.</text>
</comment>
<evidence type="ECO:0000313" key="4">
    <source>
        <dbReference type="Proteomes" id="UP000447393"/>
    </source>
</evidence>
<organism evidence="3 4">
    <name type="scientific">Halobacillus litoralis</name>
    <dbReference type="NCBI Taxonomy" id="45668"/>
    <lineage>
        <taxon>Bacteria</taxon>
        <taxon>Bacillati</taxon>
        <taxon>Bacillota</taxon>
        <taxon>Bacilli</taxon>
        <taxon>Bacillales</taxon>
        <taxon>Bacillaceae</taxon>
        <taxon>Halobacillus</taxon>
    </lineage>
</organism>
<dbReference type="Gene3D" id="1.10.3210.10">
    <property type="entry name" value="Hypothetical protein af1432"/>
    <property type="match status" value="1"/>
</dbReference>
<dbReference type="PANTHER" id="PTHR46246">
    <property type="entry name" value="GUANOSINE-3',5'-BIS(DIPHOSPHATE) 3'-PYROPHOSPHOHYDROLASE MESH1"/>
    <property type="match status" value="1"/>
</dbReference>
<evidence type="ECO:0000313" key="3">
    <source>
        <dbReference type="EMBL" id="MYL51399.1"/>
    </source>
</evidence>